<dbReference type="EMBL" id="ASGZ01000064">
    <property type="protein sequence ID" value="ESP87039.1"/>
    <property type="molecule type" value="Genomic_DNA"/>
</dbReference>
<proteinExistence type="predicted"/>
<keyword evidence="4" id="KW-1185">Reference proteome</keyword>
<dbReference type="InterPro" id="IPR051785">
    <property type="entry name" value="MMCE/EMCE_epimerase"/>
</dbReference>
<reference evidence="3 4" key="1">
    <citation type="journal article" date="2013" name="Genome Announc.">
        <title>Draft Genome Sequence of 'Candidatus Halobonum tyrrellensis' Strain G22, Isolated from the Hypersaline Waters of Lake Tyrrell, Australia.</title>
        <authorList>
            <person name="Ugalde J.A."/>
            <person name="Narasingarao P."/>
            <person name="Kuo S."/>
            <person name="Podell S."/>
            <person name="Allen E.E."/>
        </authorList>
    </citation>
    <scope>NUCLEOTIDE SEQUENCE [LARGE SCALE GENOMIC DNA]</scope>
    <source>
        <strain evidence="3 4">G22</strain>
    </source>
</reference>
<organism evidence="3 4">
    <name type="scientific">Candidatus Halobonum tyrrellensis G22</name>
    <dbReference type="NCBI Taxonomy" id="1324957"/>
    <lineage>
        <taxon>Archaea</taxon>
        <taxon>Methanobacteriati</taxon>
        <taxon>Methanobacteriota</taxon>
        <taxon>Stenosarchaea group</taxon>
        <taxon>Halobacteria</taxon>
        <taxon>Halobacteriales</taxon>
        <taxon>Haloferacaceae</taxon>
        <taxon>Candidatus Halobonum</taxon>
    </lineage>
</organism>
<dbReference type="InterPro" id="IPR004360">
    <property type="entry name" value="Glyas_Fos-R_dOase_dom"/>
</dbReference>
<keyword evidence="3" id="KW-0560">Oxidoreductase</keyword>
<feature type="domain" description="VOC" evidence="2">
    <location>
        <begin position="5"/>
        <end position="139"/>
    </location>
</feature>
<comment type="caution">
    <text evidence="3">The sequence shown here is derived from an EMBL/GenBank/DDBJ whole genome shotgun (WGS) entry which is preliminary data.</text>
</comment>
<name>V4HGT9_9EURY</name>
<dbReference type="AlphaFoldDB" id="V4HGT9"/>
<dbReference type="PROSITE" id="PS51819">
    <property type="entry name" value="VOC"/>
    <property type="match status" value="1"/>
</dbReference>
<dbReference type="GO" id="GO:0046491">
    <property type="term" value="P:L-methylmalonyl-CoA metabolic process"/>
    <property type="evidence" value="ECO:0007669"/>
    <property type="project" value="TreeGrafter"/>
</dbReference>
<accession>V4HGT9</accession>
<evidence type="ECO:0000256" key="1">
    <source>
        <dbReference type="ARBA" id="ARBA00022723"/>
    </source>
</evidence>
<dbReference type="RefSeq" id="WP_023395772.1">
    <property type="nucleotide sequence ID" value="NZ_ASGZ01000064.1"/>
</dbReference>
<dbReference type="Pfam" id="PF00903">
    <property type="entry name" value="Glyoxalase"/>
    <property type="match status" value="1"/>
</dbReference>
<dbReference type="Gene3D" id="3.10.180.10">
    <property type="entry name" value="2,3-Dihydroxybiphenyl 1,2-Dioxygenase, domain 1"/>
    <property type="match status" value="1"/>
</dbReference>
<dbReference type="InterPro" id="IPR037523">
    <property type="entry name" value="VOC_core"/>
</dbReference>
<dbReference type="Proteomes" id="UP000017840">
    <property type="component" value="Unassembled WGS sequence"/>
</dbReference>
<dbReference type="eggNOG" id="arCOG02709">
    <property type="taxonomic scope" value="Archaea"/>
</dbReference>
<evidence type="ECO:0000313" key="3">
    <source>
        <dbReference type="EMBL" id="ESP87039.1"/>
    </source>
</evidence>
<keyword evidence="1" id="KW-0479">Metal-binding</keyword>
<evidence type="ECO:0000313" key="4">
    <source>
        <dbReference type="Proteomes" id="UP000017840"/>
    </source>
</evidence>
<dbReference type="GO" id="GO:0004493">
    <property type="term" value="F:methylmalonyl-CoA epimerase activity"/>
    <property type="evidence" value="ECO:0007669"/>
    <property type="project" value="TreeGrafter"/>
</dbReference>
<protein>
    <submittedName>
        <fullName evidence="3">Glyoxalase/bleomycin resistance protein/dioxygenase</fullName>
    </submittedName>
</protein>
<dbReference type="PATRIC" id="fig|1324957.4.peg.3250"/>
<evidence type="ECO:0000259" key="2">
    <source>
        <dbReference type="PROSITE" id="PS51819"/>
    </source>
</evidence>
<dbReference type="GO" id="GO:0046872">
    <property type="term" value="F:metal ion binding"/>
    <property type="evidence" value="ECO:0007669"/>
    <property type="project" value="UniProtKB-KW"/>
</dbReference>
<dbReference type="OrthoDB" id="275292at2157"/>
<dbReference type="STRING" id="1324957.K933_16007"/>
<gene>
    <name evidence="3" type="ORF">K933_16007</name>
</gene>
<dbReference type="GO" id="GO:0051213">
    <property type="term" value="F:dioxygenase activity"/>
    <property type="evidence" value="ECO:0007669"/>
    <property type="project" value="UniProtKB-KW"/>
</dbReference>
<dbReference type="InterPro" id="IPR029068">
    <property type="entry name" value="Glyas_Bleomycin-R_OHBP_Dase"/>
</dbReference>
<dbReference type="PANTHER" id="PTHR43048:SF3">
    <property type="entry name" value="METHYLMALONYL-COA EPIMERASE, MITOCHONDRIAL"/>
    <property type="match status" value="1"/>
</dbReference>
<sequence>MTDLQAHHYAVTVADLDRALEFYRDVLGLDVVDEFSLSDESFATAVGVDGATGSFVHLDADGVRVELIEYDPEGAAVDDQSVNQAGATHLGLSVSDVDAFYDGLPEDVETLSPPQTTDSGARILFVRDPEGTLVELLEP</sequence>
<dbReference type="PANTHER" id="PTHR43048">
    <property type="entry name" value="METHYLMALONYL-COA EPIMERASE"/>
    <property type="match status" value="1"/>
</dbReference>
<dbReference type="SUPFAM" id="SSF54593">
    <property type="entry name" value="Glyoxalase/Bleomycin resistance protein/Dihydroxybiphenyl dioxygenase"/>
    <property type="match status" value="1"/>
</dbReference>
<keyword evidence="3" id="KW-0223">Dioxygenase</keyword>